<dbReference type="InterPro" id="IPR004099">
    <property type="entry name" value="Pyr_nucl-diS_OxRdtase_dimer"/>
</dbReference>
<evidence type="ECO:0000313" key="11">
    <source>
        <dbReference type="Proteomes" id="UP000051813"/>
    </source>
</evidence>
<evidence type="ECO:0000256" key="3">
    <source>
        <dbReference type="ARBA" id="ARBA00022630"/>
    </source>
</evidence>
<keyword evidence="11" id="KW-1185">Reference proteome</keyword>
<feature type="domain" description="FAD/NAD(P)-binding" evidence="9">
    <location>
        <begin position="1"/>
        <end position="296"/>
    </location>
</feature>
<dbReference type="InterPro" id="IPR050260">
    <property type="entry name" value="FAD-bd_OxRdtase"/>
</dbReference>
<dbReference type="RefSeq" id="WP_057757276.1">
    <property type="nucleotide sequence ID" value="NZ_AYYK01000016.1"/>
</dbReference>
<dbReference type="PATRIC" id="fig|1423738.3.peg.847"/>
<organism evidence="10 11">
    <name type="scientific">Lapidilactobacillus dextrinicus DSM 20335</name>
    <dbReference type="NCBI Taxonomy" id="1423738"/>
    <lineage>
        <taxon>Bacteria</taxon>
        <taxon>Bacillati</taxon>
        <taxon>Bacillota</taxon>
        <taxon>Bacilli</taxon>
        <taxon>Lactobacillales</taxon>
        <taxon>Lactobacillaceae</taxon>
        <taxon>Lapidilactobacillus</taxon>
    </lineage>
</organism>
<dbReference type="SUPFAM" id="SSF55424">
    <property type="entry name" value="FAD/NAD-linked reductases, dimerisation (C-terminal) domain"/>
    <property type="match status" value="1"/>
</dbReference>
<dbReference type="STRING" id="1423738.FC84_GL000837"/>
<dbReference type="SUPFAM" id="SSF51905">
    <property type="entry name" value="FAD/NAD(P)-binding domain"/>
    <property type="match status" value="1"/>
</dbReference>
<proteinExistence type="inferred from homology"/>
<dbReference type="EMBL" id="AYYK01000016">
    <property type="protein sequence ID" value="KRM78578.1"/>
    <property type="molecule type" value="Genomic_DNA"/>
</dbReference>
<comment type="caution">
    <text evidence="10">The sequence shown here is derived from an EMBL/GenBank/DDBJ whole genome shotgun (WGS) entry which is preliminary data.</text>
</comment>
<dbReference type="InterPro" id="IPR023753">
    <property type="entry name" value="FAD/NAD-binding_dom"/>
</dbReference>
<name>A0A0R2BJ85_9LACO</name>
<evidence type="ECO:0000256" key="4">
    <source>
        <dbReference type="ARBA" id="ARBA00022827"/>
    </source>
</evidence>
<dbReference type="InterPro" id="IPR016156">
    <property type="entry name" value="FAD/NAD-linked_Rdtase_dimer_sf"/>
</dbReference>
<keyword evidence="3" id="KW-0285">Flavoprotein</keyword>
<dbReference type="AlphaFoldDB" id="A0A0R2BJ85"/>
<dbReference type="PRINTS" id="PR00368">
    <property type="entry name" value="FADPNR"/>
</dbReference>
<evidence type="ECO:0000259" key="8">
    <source>
        <dbReference type="Pfam" id="PF02852"/>
    </source>
</evidence>
<comment type="cofactor">
    <cofactor evidence="1">
        <name>FAD</name>
        <dbReference type="ChEBI" id="CHEBI:57692"/>
    </cofactor>
</comment>
<dbReference type="PRINTS" id="PR00411">
    <property type="entry name" value="PNDRDTASEI"/>
</dbReference>
<evidence type="ECO:0008006" key="12">
    <source>
        <dbReference type="Google" id="ProtNLM"/>
    </source>
</evidence>
<evidence type="ECO:0000256" key="2">
    <source>
        <dbReference type="ARBA" id="ARBA00009130"/>
    </source>
</evidence>
<protein>
    <recommendedName>
        <fullName evidence="12">NADH oxidase</fullName>
    </recommendedName>
</protein>
<accession>A0A0R2BJ85</accession>
<dbReference type="Pfam" id="PF07992">
    <property type="entry name" value="Pyr_redox_2"/>
    <property type="match status" value="1"/>
</dbReference>
<evidence type="ECO:0000256" key="6">
    <source>
        <dbReference type="ARBA" id="ARBA00023097"/>
    </source>
</evidence>
<evidence type="ECO:0000259" key="9">
    <source>
        <dbReference type="Pfam" id="PF07992"/>
    </source>
</evidence>
<evidence type="ECO:0000256" key="5">
    <source>
        <dbReference type="ARBA" id="ARBA00023002"/>
    </source>
</evidence>
<evidence type="ECO:0000256" key="7">
    <source>
        <dbReference type="ARBA" id="ARBA00023284"/>
    </source>
</evidence>
<gene>
    <name evidence="10" type="ORF">FC84_GL000837</name>
</gene>
<comment type="similarity">
    <text evidence="2">Belongs to the class-III pyridine nucleotide-disulfide oxidoreductase family.</text>
</comment>
<dbReference type="PANTHER" id="PTHR43429:SF1">
    <property type="entry name" value="NAD(P)H SULFUR OXIDOREDUCTASE (COA-DEPENDENT)"/>
    <property type="match status" value="1"/>
</dbReference>
<keyword evidence="4" id="KW-0274">FAD</keyword>
<keyword evidence="6" id="KW-0558">Oxidation</keyword>
<dbReference type="OrthoDB" id="9800167at2"/>
<dbReference type="Proteomes" id="UP000051813">
    <property type="component" value="Unassembled WGS sequence"/>
</dbReference>
<keyword evidence="5" id="KW-0560">Oxidoreductase</keyword>
<dbReference type="Pfam" id="PF02852">
    <property type="entry name" value="Pyr_redox_dim"/>
    <property type="match status" value="1"/>
</dbReference>
<keyword evidence="7" id="KW-0676">Redox-active center</keyword>
<reference evidence="10 11" key="1">
    <citation type="journal article" date="2015" name="Genome Announc.">
        <title>Expanding the biotechnology potential of lactobacilli through comparative genomics of 213 strains and associated genera.</title>
        <authorList>
            <person name="Sun Z."/>
            <person name="Harris H.M."/>
            <person name="McCann A."/>
            <person name="Guo C."/>
            <person name="Argimon S."/>
            <person name="Zhang W."/>
            <person name="Yang X."/>
            <person name="Jeffery I.B."/>
            <person name="Cooney J.C."/>
            <person name="Kagawa T.F."/>
            <person name="Liu W."/>
            <person name="Song Y."/>
            <person name="Salvetti E."/>
            <person name="Wrobel A."/>
            <person name="Rasinkangas P."/>
            <person name="Parkhill J."/>
            <person name="Rea M.C."/>
            <person name="O'Sullivan O."/>
            <person name="Ritari J."/>
            <person name="Douillard F.P."/>
            <person name="Paul Ross R."/>
            <person name="Yang R."/>
            <person name="Briner A.E."/>
            <person name="Felis G.E."/>
            <person name="de Vos W.M."/>
            <person name="Barrangou R."/>
            <person name="Klaenhammer T.R."/>
            <person name="Caufield P.W."/>
            <person name="Cui Y."/>
            <person name="Zhang H."/>
            <person name="O'Toole P.W."/>
        </authorList>
    </citation>
    <scope>NUCLEOTIDE SEQUENCE [LARGE SCALE GENOMIC DNA]</scope>
    <source>
        <strain evidence="10 11">DSM 20335</strain>
    </source>
</reference>
<feature type="domain" description="Pyridine nucleotide-disulphide oxidoreductase dimerisation" evidence="8">
    <location>
        <begin position="335"/>
        <end position="432"/>
    </location>
</feature>
<evidence type="ECO:0000313" key="10">
    <source>
        <dbReference type="EMBL" id="KRM78578.1"/>
    </source>
</evidence>
<dbReference type="InterPro" id="IPR036188">
    <property type="entry name" value="FAD/NAD-bd_sf"/>
</dbReference>
<evidence type="ECO:0000256" key="1">
    <source>
        <dbReference type="ARBA" id="ARBA00001974"/>
    </source>
</evidence>
<dbReference type="Gene3D" id="3.50.50.60">
    <property type="entry name" value="FAD/NAD(P)-binding domain"/>
    <property type="match status" value="2"/>
</dbReference>
<dbReference type="Gene3D" id="3.30.390.30">
    <property type="match status" value="1"/>
</dbReference>
<dbReference type="PANTHER" id="PTHR43429">
    <property type="entry name" value="PYRIDINE NUCLEOTIDE-DISULFIDE OXIDOREDUCTASE DOMAIN-CONTAINING"/>
    <property type="match status" value="1"/>
</dbReference>
<sequence>MKILIIGGSHAGIAVAKKVKSLSPKTNVTLIEATDHLGFISDTINLMLQGLISKDNIAEGEVYTIDDIRAAGVDLHLNTTALEIDYKNKKVLIQESTHSTEELAYDYLVLAMGSSSFEKLDAIKEHPNVNLLTYKYPDETLKTYEALQSSQSIMIIGAGLIGLELANSFTTRPSQTINLIERADYPLFRYFDKEIVEILMRHIPKNFHIYTNQNFYELENTTDDKIRLVTWDDQKITADTCVLALNPKPNTHIVEDHLDLNPDGTIKVNQYMQTSDPAIFACGDLVRIPVIHDNENSYLPLIGNARKTGYIAAYNILYGTSKSYPPSQRTLATKLFDHYLGSTGITATEASFSGYDVVEINKEYHTYAKYEQERDFHLYLKVIFDRKSRELLGAQVITNDRVQLDLINIFSVMIYHHDLIDQLLEVDTFFSPEINPTRNTLIDIGIESLKYHNQTTHHDDL</sequence>
<dbReference type="GO" id="GO:0016491">
    <property type="term" value="F:oxidoreductase activity"/>
    <property type="evidence" value="ECO:0007669"/>
    <property type="project" value="UniProtKB-KW"/>
</dbReference>